<dbReference type="GO" id="GO:0032259">
    <property type="term" value="P:methylation"/>
    <property type="evidence" value="ECO:0007669"/>
    <property type="project" value="UniProtKB-KW"/>
</dbReference>
<evidence type="ECO:0000259" key="1">
    <source>
        <dbReference type="Pfam" id="PF08241"/>
    </source>
</evidence>
<organism evidence="2 3">
    <name type="scientific">Aeromonas enteropelogenes</name>
    <name type="common">Aeromonas trota</name>
    <dbReference type="NCBI Taxonomy" id="29489"/>
    <lineage>
        <taxon>Bacteria</taxon>
        <taxon>Pseudomonadati</taxon>
        <taxon>Pseudomonadota</taxon>
        <taxon>Gammaproteobacteria</taxon>
        <taxon>Aeromonadales</taxon>
        <taxon>Aeromonadaceae</taxon>
        <taxon>Aeromonas</taxon>
    </lineage>
</organism>
<evidence type="ECO:0000313" key="3">
    <source>
        <dbReference type="Proteomes" id="UP001491613"/>
    </source>
</evidence>
<dbReference type="GO" id="GO:0008168">
    <property type="term" value="F:methyltransferase activity"/>
    <property type="evidence" value="ECO:0007669"/>
    <property type="project" value="UniProtKB-KW"/>
</dbReference>
<keyword evidence="2" id="KW-0489">Methyltransferase</keyword>
<name>A0ABU9J9W6_AEREN</name>
<dbReference type="Pfam" id="PF08241">
    <property type="entry name" value="Methyltransf_11"/>
    <property type="match status" value="1"/>
</dbReference>
<reference evidence="2 3" key="1">
    <citation type="submission" date="2024-01" db="EMBL/GenBank/DDBJ databases">
        <title>Horizontal gene transfer in Aeromonas trota.</title>
        <authorList>
            <person name="Otero Olarra J.E."/>
            <person name="Perez Valdespino A."/>
        </authorList>
    </citation>
    <scope>NUCLEOTIDE SEQUENCE [LARGE SCALE GENOMIC DNA]</scope>
    <source>
        <strain evidence="2 3">9.1</strain>
    </source>
</reference>
<evidence type="ECO:0000313" key="2">
    <source>
        <dbReference type="EMBL" id="MEL3919064.1"/>
    </source>
</evidence>
<dbReference type="RefSeq" id="WP_223380348.1">
    <property type="nucleotide sequence ID" value="NZ_CP082887.1"/>
</dbReference>
<dbReference type="SUPFAM" id="SSF53335">
    <property type="entry name" value="S-adenosyl-L-methionine-dependent methyltransferases"/>
    <property type="match status" value="1"/>
</dbReference>
<dbReference type="Proteomes" id="UP001491613">
    <property type="component" value="Unassembled WGS sequence"/>
</dbReference>
<dbReference type="InterPro" id="IPR013216">
    <property type="entry name" value="Methyltransf_11"/>
</dbReference>
<keyword evidence="2" id="KW-0808">Transferase</keyword>
<dbReference type="EMBL" id="JAZDDP010000002">
    <property type="protein sequence ID" value="MEL3919064.1"/>
    <property type="molecule type" value="Genomic_DNA"/>
</dbReference>
<accession>A0ABU9J9W6</accession>
<protein>
    <submittedName>
        <fullName evidence="2">Methyltransferase domain-containing protein</fullName>
    </submittedName>
</protein>
<sequence length="222" mass="25611">MKKEQWVDGIRYEVDFWSAWVENRGGIWSRDFTDRLDPELPLRDRLHELVSGIEGDNISILDCGAGPLTILGKKHATKNIKIIAIDALANEYQKLQFPLPPPIVTEYCETERILEKFSKGSFDISYARNTLDHSYDPIICIMSMIDVTRSGGYIYIQHSANEAEREQYKGMHQWNFCIENNSLFIWNQLERHNISDLTSKLVSLEEISANGSINVDVIFRKL</sequence>
<feature type="domain" description="Methyltransferase type 11" evidence="1">
    <location>
        <begin position="63"/>
        <end position="156"/>
    </location>
</feature>
<comment type="caution">
    <text evidence="2">The sequence shown here is derived from an EMBL/GenBank/DDBJ whole genome shotgun (WGS) entry which is preliminary data.</text>
</comment>
<gene>
    <name evidence="2" type="ORF">V1482_06515</name>
</gene>
<dbReference type="Gene3D" id="3.40.50.150">
    <property type="entry name" value="Vaccinia Virus protein VP39"/>
    <property type="match status" value="1"/>
</dbReference>
<proteinExistence type="predicted"/>
<keyword evidence="3" id="KW-1185">Reference proteome</keyword>
<dbReference type="InterPro" id="IPR029063">
    <property type="entry name" value="SAM-dependent_MTases_sf"/>
</dbReference>